<keyword evidence="1" id="KW-0732">Signal</keyword>
<dbReference type="Proteomes" id="UP000824120">
    <property type="component" value="Chromosome 3"/>
</dbReference>
<sequence length="78" mass="8495">MSCGLSRRVAWRLMACMVCLCYAVGRLHKHADDGSGVTVCRLGAFGRVESSRAPVTANSRSYTHGERKAMYNQTLSVG</sequence>
<dbReference type="AlphaFoldDB" id="A0A9J5ZS02"/>
<gene>
    <name evidence="2" type="ORF">H5410_014707</name>
</gene>
<comment type="caution">
    <text evidence="2">The sequence shown here is derived from an EMBL/GenBank/DDBJ whole genome shotgun (WGS) entry which is preliminary data.</text>
</comment>
<evidence type="ECO:0000313" key="2">
    <source>
        <dbReference type="EMBL" id="KAG5614883.1"/>
    </source>
</evidence>
<protein>
    <recommendedName>
        <fullName evidence="4">Secreted protein</fullName>
    </recommendedName>
</protein>
<evidence type="ECO:0008006" key="4">
    <source>
        <dbReference type="Google" id="ProtNLM"/>
    </source>
</evidence>
<accession>A0A9J5ZS02</accession>
<organism evidence="2 3">
    <name type="scientific">Solanum commersonii</name>
    <name type="common">Commerson's wild potato</name>
    <name type="synonym">Commerson's nightshade</name>
    <dbReference type="NCBI Taxonomy" id="4109"/>
    <lineage>
        <taxon>Eukaryota</taxon>
        <taxon>Viridiplantae</taxon>
        <taxon>Streptophyta</taxon>
        <taxon>Embryophyta</taxon>
        <taxon>Tracheophyta</taxon>
        <taxon>Spermatophyta</taxon>
        <taxon>Magnoliopsida</taxon>
        <taxon>eudicotyledons</taxon>
        <taxon>Gunneridae</taxon>
        <taxon>Pentapetalae</taxon>
        <taxon>asterids</taxon>
        <taxon>lamiids</taxon>
        <taxon>Solanales</taxon>
        <taxon>Solanaceae</taxon>
        <taxon>Solanoideae</taxon>
        <taxon>Solaneae</taxon>
        <taxon>Solanum</taxon>
    </lineage>
</organism>
<name>A0A9J5ZS02_SOLCO</name>
<feature type="signal peptide" evidence="1">
    <location>
        <begin position="1"/>
        <end position="23"/>
    </location>
</feature>
<proteinExistence type="predicted"/>
<reference evidence="2 3" key="1">
    <citation type="submission" date="2020-09" db="EMBL/GenBank/DDBJ databases">
        <title>De no assembly of potato wild relative species, Solanum commersonii.</title>
        <authorList>
            <person name="Cho K."/>
        </authorList>
    </citation>
    <scope>NUCLEOTIDE SEQUENCE [LARGE SCALE GENOMIC DNA]</scope>
    <source>
        <strain evidence="2">LZ3.2</strain>
        <tissue evidence="2">Leaf</tissue>
    </source>
</reference>
<evidence type="ECO:0000313" key="3">
    <source>
        <dbReference type="Proteomes" id="UP000824120"/>
    </source>
</evidence>
<evidence type="ECO:0000256" key="1">
    <source>
        <dbReference type="SAM" id="SignalP"/>
    </source>
</evidence>
<feature type="chain" id="PRO_5039901054" description="Secreted protein" evidence="1">
    <location>
        <begin position="24"/>
        <end position="78"/>
    </location>
</feature>
<keyword evidence="3" id="KW-1185">Reference proteome</keyword>
<dbReference type="EMBL" id="JACXVP010000003">
    <property type="protein sequence ID" value="KAG5614883.1"/>
    <property type="molecule type" value="Genomic_DNA"/>
</dbReference>